<evidence type="ECO:0000256" key="10">
    <source>
        <dbReference type="ARBA" id="ARBA00022989"/>
    </source>
</evidence>
<evidence type="ECO:0000256" key="9">
    <source>
        <dbReference type="ARBA" id="ARBA00022919"/>
    </source>
</evidence>
<dbReference type="KEGG" id="mlr:MELLADRAFT_36888"/>
<keyword evidence="9" id="KW-0746">Sphingolipid metabolism</keyword>
<proteinExistence type="inferred from homology"/>
<dbReference type="GO" id="GO:0006665">
    <property type="term" value="P:sphingolipid metabolic process"/>
    <property type="evidence" value="ECO:0007669"/>
    <property type="project" value="UniProtKB-KW"/>
</dbReference>
<keyword evidence="5 14" id="KW-0812">Transmembrane</keyword>
<feature type="transmembrane region" description="Helical" evidence="14">
    <location>
        <begin position="369"/>
        <end position="393"/>
    </location>
</feature>
<keyword evidence="17" id="KW-1185">Reference proteome</keyword>
<dbReference type="HOGENOM" id="CLU_034001_2_0_1"/>
<evidence type="ECO:0000256" key="11">
    <source>
        <dbReference type="ARBA" id="ARBA00023098"/>
    </source>
</evidence>
<dbReference type="EMBL" id="GL883114">
    <property type="protein sequence ID" value="EGG05254.1"/>
    <property type="molecule type" value="Genomic_DNA"/>
</dbReference>
<evidence type="ECO:0000256" key="8">
    <source>
        <dbReference type="ARBA" id="ARBA00022842"/>
    </source>
</evidence>
<dbReference type="GO" id="GO:0016020">
    <property type="term" value="C:membrane"/>
    <property type="evidence" value="ECO:0007669"/>
    <property type="project" value="UniProtKB-SubCell"/>
</dbReference>
<keyword evidence="11" id="KW-0443">Lipid metabolism</keyword>
<dbReference type="SUPFAM" id="SSF56219">
    <property type="entry name" value="DNase I-like"/>
    <property type="match status" value="1"/>
</dbReference>
<dbReference type="Pfam" id="PF03372">
    <property type="entry name" value="Exo_endo_phos"/>
    <property type="match status" value="1"/>
</dbReference>
<dbReference type="VEuPathDB" id="FungiDB:MELLADRAFT_36888"/>
<evidence type="ECO:0000313" key="17">
    <source>
        <dbReference type="Proteomes" id="UP000001072"/>
    </source>
</evidence>
<name>F4RQW5_MELLP</name>
<dbReference type="InParanoid" id="F4RQW5"/>
<evidence type="ECO:0000313" key="16">
    <source>
        <dbReference type="EMBL" id="EGG05254.1"/>
    </source>
</evidence>
<keyword evidence="8" id="KW-0460">Magnesium</keyword>
<dbReference type="InterPro" id="IPR005135">
    <property type="entry name" value="Endo/exonuclease/phosphatase"/>
</dbReference>
<dbReference type="OrthoDB" id="387657at2759"/>
<comment type="subcellular location">
    <subcellularLocation>
        <location evidence="1">Membrane</location>
        <topology evidence="1">Multi-pass membrane protein</topology>
    </subcellularLocation>
</comment>
<dbReference type="GO" id="GO:0004767">
    <property type="term" value="F:sphingomyelin phosphodiesterase activity"/>
    <property type="evidence" value="ECO:0007669"/>
    <property type="project" value="InterPro"/>
</dbReference>
<evidence type="ECO:0000256" key="4">
    <source>
        <dbReference type="ARBA" id="ARBA00006335"/>
    </source>
</evidence>
<organism evidence="17">
    <name type="scientific">Melampsora larici-populina (strain 98AG31 / pathotype 3-4-7)</name>
    <name type="common">Poplar leaf rust fungus</name>
    <dbReference type="NCBI Taxonomy" id="747676"/>
    <lineage>
        <taxon>Eukaryota</taxon>
        <taxon>Fungi</taxon>
        <taxon>Dikarya</taxon>
        <taxon>Basidiomycota</taxon>
        <taxon>Pucciniomycotina</taxon>
        <taxon>Pucciniomycetes</taxon>
        <taxon>Pucciniales</taxon>
        <taxon>Melampsoraceae</taxon>
        <taxon>Melampsora</taxon>
    </lineage>
</organism>
<dbReference type="FunCoup" id="F4RQW5">
    <property type="interactions" value="38"/>
</dbReference>
<dbReference type="RefSeq" id="XP_007411619.1">
    <property type="nucleotide sequence ID" value="XM_007411557.1"/>
</dbReference>
<keyword evidence="6" id="KW-0479">Metal-binding</keyword>
<evidence type="ECO:0000259" key="15">
    <source>
        <dbReference type="Pfam" id="PF03372"/>
    </source>
</evidence>
<evidence type="ECO:0000256" key="2">
    <source>
        <dbReference type="ARBA" id="ARBA00004760"/>
    </source>
</evidence>
<keyword evidence="10 14" id="KW-1133">Transmembrane helix</keyword>
<evidence type="ECO:0000256" key="3">
    <source>
        <dbReference type="ARBA" id="ARBA00004991"/>
    </source>
</evidence>
<comment type="similarity">
    <text evidence="4">Belongs to the neutral sphingomyelinase family.</text>
</comment>
<evidence type="ECO:0000256" key="6">
    <source>
        <dbReference type="ARBA" id="ARBA00022723"/>
    </source>
</evidence>
<dbReference type="PANTHER" id="PTHR16320:SF24">
    <property type="entry name" value="PHOSPHODIESTERASE, PUTATIVE-RELATED"/>
    <property type="match status" value="1"/>
</dbReference>
<feature type="region of interest" description="Disordered" evidence="13">
    <location>
        <begin position="292"/>
        <end position="319"/>
    </location>
</feature>
<dbReference type="InterPro" id="IPR036691">
    <property type="entry name" value="Endo/exonu/phosph_ase_sf"/>
</dbReference>
<dbReference type="eggNOG" id="KOG3873">
    <property type="taxonomic scope" value="Eukaryota"/>
</dbReference>
<dbReference type="GeneID" id="18927587"/>
<gene>
    <name evidence="16" type="ORF">MELLADRAFT_36888</name>
</gene>
<feature type="transmembrane region" description="Helical" evidence="14">
    <location>
        <begin position="342"/>
        <end position="363"/>
    </location>
</feature>
<dbReference type="Gene3D" id="3.60.10.10">
    <property type="entry name" value="Endonuclease/exonuclease/phosphatase"/>
    <property type="match status" value="1"/>
</dbReference>
<comment type="pathway">
    <text evidence="2">Lipid metabolism; sphingolipid metabolism.</text>
</comment>
<keyword evidence="7" id="KW-0378">Hydrolase</keyword>
<feature type="compositionally biased region" description="Polar residues" evidence="13">
    <location>
        <begin position="305"/>
        <end position="319"/>
    </location>
</feature>
<evidence type="ECO:0000256" key="14">
    <source>
        <dbReference type="SAM" id="Phobius"/>
    </source>
</evidence>
<dbReference type="Proteomes" id="UP000001072">
    <property type="component" value="Unassembled WGS sequence"/>
</dbReference>
<feature type="domain" description="Endonuclease/exonuclease/phosphatase" evidence="15">
    <location>
        <begin position="2"/>
        <end position="228"/>
    </location>
</feature>
<comment type="pathway">
    <text evidence="3">Sphingolipid metabolism.</text>
</comment>
<dbReference type="GO" id="GO:0046872">
    <property type="term" value="F:metal ion binding"/>
    <property type="evidence" value="ECO:0007669"/>
    <property type="project" value="UniProtKB-KW"/>
</dbReference>
<protein>
    <recommendedName>
        <fullName evidence="15">Endonuclease/exonuclease/phosphatase domain-containing protein</fullName>
    </recommendedName>
</protein>
<dbReference type="AlphaFoldDB" id="F4RQW5"/>
<accession>F4RQW5</accession>
<evidence type="ECO:0000256" key="12">
    <source>
        <dbReference type="ARBA" id="ARBA00023136"/>
    </source>
</evidence>
<evidence type="ECO:0000256" key="7">
    <source>
        <dbReference type="ARBA" id="ARBA00022801"/>
    </source>
</evidence>
<feature type="non-terminal residue" evidence="16">
    <location>
        <position position="1"/>
    </location>
</feature>
<evidence type="ECO:0000256" key="13">
    <source>
        <dbReference type="SAM" id="MobiDB-lite"/>
    </source>
</evidence>
<dbReference type="STRING" id="747676.F4RQW5"/>
<dbReference type="InterPro" id="IPR038772">
    <property type="entry name" value="Sph/SMPD2-like"/>
</dbReference>
<sequence>YDVVALQELWVYHDFCVIRDRAKEGGLIYSKWFHSAALGAGLAILSRYPIIESHFYAYALNGHALHFIEGDFFVGKAVGSCLLDVPLVGQVEVFSTHLYAPHDVPAPEWKRAHRTAQAWELGKLAKASAERGRTVFVCGDLNSVPSSLPITILQAHGQLRDSWQSSHPTNLSCITNNEASYRNAIKEEGITCDSLINTFTASKNAANRGAKGFGKRLDYILFRPAAKRITQRDKHGRCQTEFIDDQVINCDDCHVTLTDPIPVFGYSYSDHFALQATFTIYPNSMESILENQLNHDSSSTSTSTKLNLNHTSPPPTLTTEHLNNSLSALMTKYRSSERSSSFQLCLFGICLVLVPGISIAASFQPLSFLNWIFTLLSVLIGGFGMTMLYTGFLGGNWERSSIKEVCEEMQFELERLRKTDQRKDLFDQRKDLFDERNCGVGNGNSNGNSIGNGNGILNK</sequence>
<evidence type="ECO:0000256" key="1">
    <source>
        <dbReference type="ARBA" id="ARBA00004141"/>
    </source>
</evidence>
<reference evidence="17" key="1">
    <citation type="journal article" date="2011" name="Proc. Natl. Acad. Sci. U.S.A.">
        <title>Obligate biotrophy features unraveled by the genomic analysis of rust fungi.</title>
        <authorList>
            <person name="Duplessis S."/>
            <person name="Cuomo C.A."/>
            <person name="Lin Y.-C."/>
            <person name="Aerts A."/>
            <person name="Tisserant E."/>
            <person name="Veneault-Fourrey C."/>
            <person name="Joly D.L."/>
            <person name="Hacquard S."/>
            <person name="Amselem J."/>
            <person name="Cantarel B.L."/>
            <person name="Chiu R."/>
            <person name="Coutinho P.M."/>
            <person name="Feau N."/>
            <person name="Field M."/>
            <person name="Frey P."/>
            <person name="Gelhaye E."/>
            <person name="Goldberg J."/>
            <person name="Grabherr M.G."/>
            <person name="Kodira C.D."/>
            <person name="Kohler A."/>
            <person name="Kuees U."/>
            <person name="Lindquist E.A."/>
            <person name="Lucas S.M."/>
            <person name="Mago R."/>
            <person name="Mauceli E."/>
            <person name="Morin E."/>
            <person name="Murat C."/>
            <person name="Pangilinan J.L."/>
            <person name="Park R."/>
            <person name="Pearson M."/>
            <person name="Quesneville H."/>
            <person name="Rouhier N."/>
            <person name="Sakthikumar S."/>
            <person name="Salamov A.A."/>
            <person name="Schmutz J."/>
            <person name="Selles B."/>
            <person name="Shapiro H."/>
            <person name="Tanguay P."/>
            <person name="Tuskan G.A."/>
            <person name="Henrissat B."/>
            <person name="Van de Peer Y."/>
            <person name="Rouze P."/>
            <person name="Ellis J.G."/>
            <person name="Dodds P.N."/>
            <person name="Schein J.E."/>
            <person name="Zhong S."/>
            <person name="Hamelin R.C."/>
            <person name="Grigoriev I.V."/>
            <person name="Szabo L.J."/>
            <person name="Martin F."/>
        </authorList>
    </citation>
    <scope>NUCLEOTIDE SEQUENCE [LARGE SCALE GENOMIC DNA]</scope>
    <source>
        <strain evidence="17">98AG31 / pathotype 3-4-7</strain>
    </source>
</reference>
<dbReference type="PANTHER" id="PTHR16320">
    <property type="entry name" value="SPHINGOMYELINASE FAMILY MEMBER"/>
    <property type="match status" value="1"/>
</dbReference>
<keyword evidence="12 14" id="KW-0472">Membrane</keyword>
<evidence type="ECO:0000256" key="5">
    <source>
        <dbReference type="ARBA" id="ARBA00022692"/>
    </source>
</evidence>